<evidence type="ECO:0000256" key="1">
    <source>
        <dbReference type="ARBA" id="ARBA00022801"/>
    </source>
</evidence>
<evidence type="ECO:0000259" key="2">
    <source>
        <dbReference type="Pfam" id="PF00561"/>
    </source>
</evidence>
<dbReference type="AlphaFoldDB" id="A0A1H4KKQ5"/>
<proteinExistence type="predicted"/>
<protein>
    <submittedName>
        <fullName evidence="3">Pimeloyl-ACP methyl ester carboxylesterase</fullName>
    </submittedName>
</protein>
<name>A0A1H4KKQ5_STRMJ</name>
<keyword evidence="1" id="KW-0378">Hydrolase</keyword>
<reference evidence="4" key="1">
    <citation type="submission" date="2016-10" db="EMBL/GenBank/DDBJ databases">
        <authorList>
            <person name="Varghese N."/>
            <person name="Submissions S."/>
        </authorList>
    </citation>
    <scope>NUCLEOTIDE SEQUENCE [LARGE SCALE GENOMIC DNA]</scope>
    <source>
        <strain evidence="4">DSM 40318</strain>
    </source>
</reference>
<keyword evidence="4" id="KW-1185">Reference proteome</keyword>
<organism evidence="3 4">
    <name type="scientific">Streptomyces melanosporofaciens</name>
    <dbReference type="NCBI Taxonomy" id="67327"/>
    <lineage>
        <taxon>Bacteria</taxon>
        <taxon>Bacillati</taxon>
        <taxon>Actinomycetota</taxon>
        <taxon>Actinomycetes</taxon>
        <taxon>Kitasatosporales</taxon>
        <taxon>Streptomycetaceae</taxon>
        <taxon>Streptomyces</taxon>
        <taxon>Streptomyces violaceusniger group</taxon>
    </lineage>
</organism>
<evidence type="ECO:0000313" key="4">
    <source>
        <dbReference type="Proteomes" id="UP000198609"/>
    </source>
</evidence>
<feature type="domain" description="AB hydrolase-1" evidence="2">
    <location>
        <begin position="32"/>
        <end position="255"/>
    </location>
</feature>
<accession>A0A1H4KKQ5</accession>
<dbReference type="EMBL" id="FNST01000002">
    <property type="protein sequence ID" value="SEB58983.1"/>
    <property type="molecule type" value="Genomic_DNA"/>
</dbReference>
<dbReference type="RefSeq" id="WP_167746307.1">
    <property type="nucleotide sequence ID" value="NZ_FNST01000002.1"/>
</dbReference>
<dbReference type="SUPFAM" id="SSF53474">
    <property type="entry name" value="alpha/beta-Hydrolases"/>
    <property type="match status" value="1"/>
</dbReference>
<dbReference type="GO" id="GO:0016020">
    <property type="term" value="C:membrane"/>
    <property type="evidence" value="ECO:0007669"/>
    <property type="project" value="TreeGrafter"/>
</dbReference>
<dbReference type="PANTHER" id="PTHR43798:SF31">
    <property type="entry name" value="AB HYDROLASE SUPERFAMILY PROTEIN YCLE"/>
    <property type="match status" value="1"/>
</dbReference>
<dbReference type="InterPro" id="IPR000073">
    <property type="entry name" value="AB_hydrolase_1"/>
</dbReference>
<dbReference type="Pfam" id="PF00561">
    <property type="entry name" value="Abhydrolase_1"/>
    <property type="match status" value="1"/>
</dbReference>
<dbReference type="Proteomes" id="UP000198609">
    <property type="component" value="Unassembled WGS sequence"/>
</dbReference>
<evidence type="ECO:0000313" key="3">
    <source>
        <dbReference type="EMBL" id="SEB58983.1"/>
    </source>
</evidence>
<sequence>MNQDAGRREWCQVAVGHPTIGYLDAGPRTGEALVLLHSLGTDHRLWRHQIDALAAEYRVIAPDSRGHGRSSWAARLDLGEWLADLDRVLDHARVDRAVIAGLSMGGVQALAFAGLRPERTRGLVVADSFAELDPDVARAKTDAFTRRARQDGMAALADWYVAETFTATSLPVGAEMVREAMSGIGPEALAASAETCFGARLGDVLGGIGVPALVLWGERDMKTPRELSELVASRIKGARFEVIPEAGHLSAIENPGEFTRVLADFVAERQGDKR</sequence>
<dbReference type="Gene3D" id="3.40.50.1820">
    <property type="entry name" value="alpha/beta hydrolase"/>
    <property type="match status" value="1"/>
</dbReference>
<dbReference type="PANTHER" id="PTHR43798">
    <property type="entry name" value="MONOACYLGLYCEROL LIPASE"/>
    <property type="match status" value="1"/>
</dbReference>
<dbReference type="GO" id="GO:0016787">
    <property type="term" value="F:hydrolase activity"/>
    <property type="evidence" value="ECO:0007669"/>
    <property type="project" value="UniProtKB-KW"/>
</dbReference>
<dbReference type="InterPro" id="IPR029058">
    <property type="entry name" value="AB_hydrolase_fold"/>
</dbReference>
<dbReference type="PRINTS" id="PR00111">
    <property type="entry name" value="ABHYDROLASE"/>
</dbReference>
<gene>
    <name evidence="3" type="ORF">SAMN04490356_0793</name>
</gene>
<dbReference type="InterPro" id="IPR050266">
    <property type="entry name" value="AB_hydrolase_sf"/>
</dbReference>